<dbReference type="Proteomes" id="UP000028073">
    <property type="component" value="Unassembled WGS sequence"/>
</dbReference>
<accession>A0A081NM75</accession>
<evidence type="ECO:0000256" key="4">
    <source>
        <dbReference type="ARBA" id="ARBA00023136"/>
    </source>
</evidence>
<feature type="domain" description="NarX-like N-terminal" evidence="5">
    <location>
        <begin position="129"/>
        <end position="205"/>
    </location>
</feature>
<organism evidence="6 7">
    <name type="scientific">Endozoicomonas numazuensis</name>
    <dbReference type="NCBI Taxonomy" id="1137799"/>
    <lineage>
        <taxon>Bacteria</taxon>
        <taxon>Pseudomonadati</taxon>
        <taxon>Pseudomonadota</taxon>
        <taxon>Gammaproteobacteria</taxon>
        <taxon>Oceanospirillales</taxon>
        <taxon>Endozoicomonadaceae</taxon>
        <taxon>Endozoicomonas</taxon>
    </lineage>
</organism>
<keyword evidence="2" id="KW-0812">Transmembrane</keyword>
<evidence type="ECO:0000256" key="2">
    <source>
        <dbReference type="ARBA" id="ARBA00022692"/>
    </source>
</evidence>
<keyword evidence="7" id="KW-1185">Reference proteome</keyword>
<feature type="domain" description="NarX-like N-terminal" evidence="5">
    <location>
        <begin position="14"/>
        <end position="106"/>
    </location>
</feature>
<evidence type="ECO:0000256" key="3">
    <source>
        <dbReference type="ARBA" id="ARBA00022989"/>
    </source>
</evidence>
<dbReference type="Gene3D" id="1.20.120.960">
    <property type="entry name" value="Histidine kinase NarX, sensor domain"/>
    <property type="match status" value="1"/>
</dbReference>
<dbReference type="InterPro" id="IPR042295">
    <property type="entry name" value="NarX-like_N_sf"/>
</dbReference>
<dbReference type="Pfam" id="PF13675">
    <property type="entry name" value="PilJ"/>
    <property type="match status" value="2"/>
</dbReference>
<keyword evidence="3" id="KW-1133">Transmembrane helix</keyword>
<dbReference type="eggNOG" id="COG3850">
    <property type="taxonomic scope" value="Bacteria"/>
</dbReference>
<dbReference type="AlphaFoldDB" id="A0A081NM75"/>
<comment type="caution">
    <text evidence="6">The sequence shown here is derived from an EMBL/GenBank/DDBJ whole genome shotgun (WGS) entry which is preliminary data.</text>
</comment>
<comment type="subcellular location">
    <subcellularLocation>
        <location evidence="1">Membrane</location>
        <topology evidence="1">Multi-pass membrane protein</topology>
    </subcellularLocation>
</comment>
<sequence>MVYLLAYSGTGTAALNDAEAVNTSGLQRMLSQRIAKSYLMIGADINSEDAKEQRDKSIDLFESNFQALSEYAPTDEIKSQLTDVDIHWQAYKKMALTEPNKQAATGLIQQALTVFNSSNELVTLIEKHSATSKARLVNISGRQRALSQKIAMYYQALAWEVEGGDFEKSFEESLKLFEDSLDELHQSPMNTPEIRKLLSKVKAQWMFSKSGFTQYKDGRFVPTVISVTTESILKKMQVLTQKYEQVMADSSMVASK</sequence>
<dbReference type="EMBL" id="JOKH01000001">
    <property type="protein sequence ID" value="KEQ19548.1"/>
    <property type="molecule type" value="Genomic_DNA"/>
</dbReference>
<reference evidence="6 7" key="1">
    <citation type="submission" date="2014-06" db="EMBL/GenBank/DDBJ databases">
        <title>Whole Genome Sequences of Three Symbiotic Endozoicomonas Bacteria.</title>
        <authorList>
            <person name="Neave M.J."/>
            <person name="Apprill A."/>
            <person name="Voolstra C.R."/>
        </authorList>
    </citation>
    <scope>NUCLEOTIDE SEQUENCE [LARGE SCALE GENOMIC DNA]</scope>
    <source>
        <strain evidence="6 7">DSM 25634</strain>
    </source>
</reference>
<dbReference type="RefSeq" id="WP_034833440.1">
    <property type="nucleotide sequence ID" value="NZ_JOKH01000001.1"/>
</dbReference>
<dbReference type="GO" id="GO:0016020">
    <property type="term" value="C:membrane"/>
    <property type="evidence" value="ECO:0007669"/>
    <property type="project" value="UniProtKB-SubCell"/>
</dbReference>
<evidence type="ECO:0000259" key="5">
    <source>
        <dbReference type="Pfam" id="PF13675"/>
    </source>
</evidence>
<protein>
    <recommendedName>
        <fullName evidence="5">NarX-like N-terminal domain-containing protein</fullName>
    </recommendedName>
</protein>
<dbReference type="STRING" id="1137799.GZ78_06455"/>
<gene>
    <name evidence="6" type="ORF">GZ78_06455</name>
</gene>
<dbReference type="InterPro" id="IPR029095">
    <property type="entry name" value="NarX-like_N"/>
</dbReference>
<keyword evidence="4" id="KW-0472">Membrane</keyword>
<evidence type="ECO:0000313" key="6">
    <source>
        <dbReference type="EMBL" id="KEQ19548.1"/>
    </source>
</evidence>
<name>A0A081NM75_9GAMM</name>
<evidence type="ECO:0000313" key="7">
    <source>
        <dbReference type="Proteomes" id="UP000028073"/>
    </source>
</evidence>
<proteinExistence type="predicted"/>
<evidence type="ECO:0000256" key="1">
    <source>
        <dbReference type="ARBA" id="ARBA00004141"/>
    </source>
</evidence>
<dbReference type="OrthoDB" id="952521at2"/>